<evidence type="ECO:0000256" key="3">
    <source>
        <dbReference type="ARBA" id="ARBA00022679"/>
    </source>
</evidence>
<dbReference type="InterPro" id="IPR000477">
    <property type="entry name" value="RT_dom"/>
</dbReference>
<dbReference type="Pfam" id="PF17917">
    <property type="entry name" value="RT_RNaseH"/>
    <property type="match status" value="1"/>
</dbReference>
<evidence type="ECO:0000313" key="10">
    <source>
        <dbReference type="Ensembl" id="ENSNFUP00015029846.1"/>
    </source>
</evidence>
<evidence type="ECO:0000313" key="11">
    <source>
        <dbReference type="Proteomes" id="UP000694548"/>
    </source>
</evidence>
<dbReference type="Ensembl" id="ENSNFUT00015031181.1">
    <property type="protein sequence ID" value="ENSNFUP00015029846.1"/>
    <property type="gene ID" value="ENSNFUG00015014539.1"/>
</dbReference>
<dbReference type="EC" id="3.1.26.4" evidence="2"/>
<dbReference type="SUPFAM" id="SSF56672">
    <property type="entry name" value="DNA/RNA polymerases"/>
    <property type="match status" value="1"/>
</dbReference>
<keyword evidence="11" id="KW-1185">Reference proteome</keyword>
<evidence type="ECO:0000256" key="7">
    <source>
        <dbReference type="ARBA" id="ARBA00022801"/>
    </source>
</evidence>
<dbReference type="Gene3D" id="3.10.10.10">
    <property type="entry name" value="HIV Type 1 Reverse Transcriptase, subunit A, domain 1"/>
    <property type="match status" value="1"/>
</dbReference>
<reference evidence="10" key="2">
    <citation type="submission" date="2025-09" db="UniProtKB">
        <authorList>
            <consortium name="Ensembl"/>
        </authorList>
    </citation>
    <scope>IDENTIFICATION</scope>
</reference>
<dbReference type="GO" id="GO:0004523">
    <property type="term" value="F:RNA-DNA hybrid ribonuclease activity"/>
    <property type="evidence" value="ECO:0007669"/>
    <property type="project" value="UniProtKB-EC"/>
</dbReference>
<feature type="domain" description="Reverse transcriptase" evidence="9">
    <location>
        <begin position="1"/>
        <end position="233"/>
    </location>
</feature>
<dbReference type="FunFam" id="3.30.70.270:FF:000020">
    <property type="entry name" value="Transposon Tf2-6 polyprotein-like Protein"/>
    <property type="match status" value="1"/>
</dbReference>
<dbReference type="PANTHER" id="PTHR37984">
    <property type="entry name" value="PROTEIN CBG26694"/>
    <property type="match status" value="1"/>
</dbReference>
<dbReference type="Proteomes" id="UP000694548">
    <property type="component" value="Unassembled WGS sequence"/>
</dbReference>
<keyword evidence="3" id="KW-0808">Transferase</keyword>
<accession>A0A8C6MBI6</accession>
<dbReference type="Pfam" id="PF00078">
    <property type="entry name" value="RVT_1"/>
    <property type="match status" value="1"/>
</dbReference>
<sequence length="498" mass="55644">MVNNIDSSSSHHLGAVKGFIHKVQVNKTVPPVRQKLRRLPLSIREEVSAELKRLLQAGIIEPVDAAEWVSPLVVGRKCKGGLRLCVDLREPNKSVIIDCYPLPHMEDLFAQLAGATHFSQIDLSSAYHQLTLHPDSRSLTAFITHEGLFQFIRVPFGLASAPSAFQKMMETVLRGQSGVQNYLDDIIVYGHSREEHDERLQAVLQCLKDVGLQINFNKSSFGQTSIPFLGHIISKDGLSPSPDHLTAIAKAPAPKDMAALRSFLGLTSWFSKFLPNYATVVEPLRELLRTSQAAELQWTDAANESFNILKEMLLKSPALAIFNPNLPTFITTDASDYGLGAVLTQTNSNNEERVVAFGSRTLSPAERKYSTIEKEALACVWAVERWRTYIWGRKFTLRTDHQALTTLLSTKGMNRAGMRIARWSARLMCFQYDLEYRPGSQNIIADCMSRVPLHTANTKEDSEQDLITEIAEISPQLKALPLANFKAECEECPELTKL</sequence>
<evidence type="ECO:0000256" key="2">
    <source>
        <dbReference type="ARBA" id="ARBA00012180"/>
    </source>
</evidence>
<dbReference type="CDD" id="cd09274">
    <property type="entry name" value="RNase_HI_RT_Ty3"/>
    <property type="match status" value="1"/>
</dbReference>
<dbReference type="PROSITE" id="PS50878">
    <property type="entry name" value="RT_POL"/>
    <property type="match status" value="1"/>
</dbReference>
<keyword evidence="7" id="KW-0378">Hydrolase</keyword>
<evidence type="ECO:0000256" key="5">
    <source>
        <dbReference type="ARBA" id="ARBA00022722"/>
    </source>
</evidence>
<dbReference type="InterPro" id="IPR050951">
    <property type="entry name" value="Retrovirus_Pol_polyprotein"/>
</dbReference>
<dbReference type="InterPro" id="IPR043502">
    <property type="entry name" value="DNA/RNA_pol_sf"/>
</dbReference>
<dbReference type="PANTHER" id="PTHR37984:SF15">
    <property type="entry name" value="INTEGRASE CATALYTIC DOMAIN-CONTAINING PROTEIN"/>
    <property type="match status" value="1"/>
</dbReference>
<organism evidence="10 11">
    <name type="scientific">Nothobranchius furzeri</name>
    <name type="common">Turquoise killifish</name>
    <dbReference type="NCBI Taxonomy" id="105023"/>
    <lineage>
        <taxon>Eukaryota</taxon>
        <taxon>Metazoa</taxon>
        <taxon>Chordata</taxon>
        <taxon>Craniata</taxon>
        <taxon>Vertebrata</taxon>
        <taxon>Euteleostomi</taxon>
        <taxon>Actinopterygii</taxon>
        <taxon>Neopterygii</taxon>
        <taxon>Teleostei</taxon>
        <taxon>Neoteleostei</taxon>
        <taxon>Acanthomorphata</taxon>
        <taxon>Ovalentaria</taxon>
        <taxon>Atherinomorphae</taxon>
        <taxon>Cyprinodontiformes</taxon>
        <taxon>Nothobranchiidae</taxon>
        <taxon>Nothobranchius</taxon>
    </lineage>
</organism>
<keyword evidence="4" id="KW-0548">Nucleotidyltransferase</keyword>
<dbReference type="AlphaFoldDB" id="A0A8C6MBI6"/>
<dbReference type="InterPro" id="IPR041373">
    <property type="entry name" value="RT_RNaseH"/>
</dbReference>
<comment type="similarity">
    <text evidence="1">Belongs to the beta type-B retroviral polymerase family. HERV class-II K(HML-2) pol subfamily.</text>
</comment>
<name>A0A8C6MBI6_NOTFU</name>
<evidence type="ECO:0000256" key="1">
    <source>
        <dbReference type="ARBA" id="ARBA00010879"/>
    </source>
</evidence>
<evidence type="ECO:0000256" key="6">
    <source>
        <dbReference type="ARBA" id="ARBA00022759"/>
    </source>
</evidence>
<evidence type="ECO:0000259" key="9">
    <source>
        <dbReference type="PROSITE" id="PS50878"/>
    </source>
</evidence>
<evidence type="ECO:0000256" key="8">
    <source>
        <dbReference type="ARBA" id="ARBA00022918"/>
    </source>
</evidence>
<keyword evidence="6" id="KW-0255">Endonuclease</keyword>
<dbReference type="InterPro" id="IPR043128">
    <property type="entry name" value="Rev_trsase/Diguanyl_cyclase"/>
</dbReference>
<reference evidence="10" key="1">
    <citation type="submission" date="2025-08" db="UniProtKB">
        <authorList>
            <consortium name="Ensembl"/>
        </authorList>
    </citation>
    <scope>IDENTIFICATION</scope>
</reference>
<dbReference type="GeneTree" id="ENSGT01140000282569"/>
<evidence type="ECO:0000256" key="4">
    <source>
        <dbReference type="ARBA" id="ARBA00022695"/>
    </source>
</evidence>
<proteinExistence type="inferred from homology"/>
<protein>
    <recommendedName>
        <fullName evidence="2">ribonuclease H</fullName>
        <ecNumber evidence="2">3.1.26.4</ecNumber>
    </recommendedName>
</protein>
<dbReference type="GO" id="GO:0003964">
    <property type="term" value="F:RNA-directed DNA polymerase activity"/>
    <property type="evidence" value="ECO:0007669"/>
    <property type="project" value="UniProtKB-KW"/>
</dbReference>
<dbReference type="CDD" id="cd01647">
    <property type="entry name" value="RT_LTR"/>
    <property type="match status" value="1"/>
</dbReference>
<keyword evidence="5" id="KW-0540">Nuclease</keyword>
<dbReference type="FunFam" id="3.10.20.370:FF:000001">
    <property type="entry name" value="Retrovirus-related Pol polyprotein from transposon 17.6-like protein"/>
    <property type="match status" value="1"/>
</dbReference>
<dbReference type="Gene3D" id="3.30.70.270">
    <property type="match status" value="2"/>
</dbReference>
<keyword evidence="8" id="KW-0695">RNA-directed DNA polymerase</keyword>